<dbReference type="PROSITE" id="PS51257">
    <property type="entry name" value="PROKAR_LIPOPROTEIN"/>
    <property type="match status" value="1"/>
</dbReference>
<dbReference type="STRING" id="909613.UO65_6122"/>
<dbReference type="GO" id="GO:0046677">
    <property type="term" value="P:response to antibiotic"/>
    <property type="evidence" value="ECO:0007669"/>
    <property type="project" value="InterPro"/>
</dbReference>
<evidence type="ECO:0000259" key="3">
    <source>
        <dbReference type="Pfam" id="PF13354"/>
    </source>
</evidence>
<evidence type="ECO:0000256" key="2">
    <source>
        <dbReference type="SAM" id="SignalP"/>
    </source>
</evidence>
<accession>W7IPY6</accession>
<dbReference type="SUPFAM" id="SSF56601">
    <property type="entry name" value="beta-lactamase/transpeptidase-like"/>
    <property type="match status" value="1"/>
</dbReference>
<reference evidence="4 5" key="1">
    <citation type="journal article" date="2014" name="Genome Announc.">
        <title>Draft Genome Sequence of the Antitrypanosomally Active Sponge-Associated Bacterium Actinokineospora sp. Strain EG49.</title>
        <authorList>
            <person name="Harjes J."/>
            <person name="Ryu T."/>
            <person name="Abdelmohsen U.R."/>
            <person name="Moitinho-Silva L."/>
            <person name="Horn H."/>
            <person name="Ravasi T."/>
            <person name="Hentschel U."/>
        </authorList>
    </citation>
    <scope>NUCLEOTIDE SEQUENCE [LARGE SCALE GENOMIC DNA]</scope>
    <source>
        <strain evidence="4 5">EG49</strain>
    </source>
</reference>
<dbReference type="Pfam" id="PF13354">
    <property type="entry name" value="Beta-lactamase2"/>
    <property type="match status" value="1"/>
</dbReference>
<feature type="signal peptide" evidence="2">
    <location>
        <begin position="1"/>
        <end position="20"/>
    </location>
</feature>
<evidence type="ECO:0000313" key="5">
    <source>
        <dbReference type="Proteomes" id="UP000019277"/>
    </source>
</evidence>
<dbReference type="RefSeq" id="WP_052022008.1">
    <property type="nucleotide sequence ID" value="NZ_AYXG01000237.1"/>
</dbReference>
<feature type="chain" id="PRO_5038586399" evidence="2">
    <location>
        <begin position="21"/>
        <end position="299"/>
    </location>
</feature>
<sequence length="299" mass="31189">MRRWLLLPVLALAVGCSTTPDPGPTVLAAPVIALPAPAEQDTAAPLPPATTAPRPSDRPRPTPSGPAPTASAVVGAVRGVDRAAEVGLLVLDRETGTEVVSALPDRRFRSASLVKLLIAVDVLEAGADTATRKQVARMLRLSDDDIASALWVRRGGAALVTRAARAMGLRDTRPPAIPGRWGDVLLTARDVAGVYTHVLEALPAADRALVVDALAAAPRSAADGFDQHFGIPDGLSAPWAVKQGWSDSTRDIVVHSTGLVGAGWRYVVVLLTEHPLRTAWSTAAKSVTAGARTLDAVLR</sequence>
<dbReference type="AlphaFoldDB" id="W7IPY6"/>
<comment type="caution">
    <text evidence="4">The sequence shown here is derived from an EMBL/GenBank/DDBJ whole genome shotgun (WGS) entry which is preliminary data.</text>
</comment>
<dbReference type="Gene3D" id="3.40.710.10">
    <property type="entry name" value="DD-peptidase/beta-lactamase superfamily"/>
    <property type="match status" value="1"/>
</dbReference>
<dbReference type="PANTHER" id="PTHR35333:SF3">
    <property type="entry name" value="BETA-LACTAMASE-TYPE TRANSPEPTIDASE FOLD CONTAINING PROTEIN"/>
    <property type="match status" value="1"/>
</dbReference>
<gene>
    <name evidence="4" type="ORF">UO65_6122</name>
</gene>
<evidence type="ECO:0000256" key="1">
    <source>
        <dbReference type="SAM" id="MobiDB-lite"/>
    </source>
</evidence>
<protein>
    <submittedName>
        <fullName evidence="4">Putative lipoprotein</fullName>
    </submittedName>
</protein>
<proteinExistence type="predicted"/>
<dbReference type="InterPro" id="IPR012338">
    <property type="entry name" value="Beta-lactam/transpept-like"/>
</dbReference>
<keyword evidence="4" id="KW-0449">Lipoprotein</keyword>
<dbReference type="Proteomes" id="UP000019277">
    <property type="component" value="Unassembled WGS sequence"/>
</dbReference>
<dbReference type="PATRIC" id="fig|909613.9.peg.6122"/>
<feature type="domain" description="Beta-lactamase class A catalytic" evidence="3">
    <location>
        <begin position="133"/>
        <end position="272"/>
    </location>
</feature>
<feature type="region of interest" description="Disordered" evidence="1">
    <location>
        <begin position="38"/>
        <end position="70"/>
    </location>
</feature>
<name>W7IPY6_9PSEU</name>
<keyword evidence="2" id="KW-0732">Signal</keyword>
<dbReference type="OrthoDB" id="4981298at2"/>
<dbReference type="InterPro" id="IPR000871">
    <property type="entry name" value="Beta-lactam_class-A"/>
</dbReference>
<dbReference type="EMBL" id="AYXG01000237">
    <property type="protein sequence ID" value="EWC58576.1"/>
    <property type="molecule type" value="Genomic_DNA"/>
</dbReference>
<keyword evidence="5" id="KW-1185">Reference proteome</keyword>
<organism evidence="4 5">
    <name type="scientific">Actinokineospora spheciospongiae</name>
    <dbReference type="NCBI Taxonomy" id="909613"/>
    <lineage>
        <taxon>Bacteria</taxon>
        <taxon>Bacillati</taxon>
        <taxon>Actinomycetota</taxon>
        <taxon>Actinomycetes</taxon>
        <taxon>Pseudonocardiales</taxon>
        <taxon>Pseudonocardiaceae</taxon>
        <taxon>Actinokineospora</taxon>
    </lineage>
</organism>
<dbReference type="GO" id="GO:0030655">
    <property type="term" value="P:beta-lactam antibiotic catabolic process"/>
    <property type="evidence" value="ECO:0007669"/>
    <property type="project" value="InterPro"/>
</dbReference>
<dbReference type="InterPro" id="IPR045155">
    <property type="entry name" value="Beta-lactam_cat"/>
</dbReference>
<dbReference type="PANTHER" id="PTHR35333">
    <property type="entry name" value="BETA-LACTAMASE"/>
    <property type="match status" value="1"/>
</dbReference>
<dbReference type="eggNOG" id="COG1686">
    <property type="taxonomic scope" value="Bacteria"/>
</dbReference>
<dbReference type="GO" id="GO:0008800">
    <property type="term" value="F:beta-lactamase activity"/>
    <property type="evidence" value="ECO:0007669"/>
    <property type="project" value="InterPro"/>
</dbReference>
<evidence type="ECO:0000313" key="4">
    <source>
        <dbReference type="EMBL" id="EWC58576.1"/>
    </source>
</evidence>